<dbReference type="AlphaFoldDB" id="A0A1I1S9C5"/>
<accession>A0A1I1S9C5</accession>
<feature type="region of interest" description="Disordered" evidence="1">
    <location>
        <begin position="390"/>
        <end position="413"/>
    </location>
</feature>
<protein>
    <submittedName>
        <fullName evidence="3">SEFIR domain-containing protein</fullName>
    </submittedName>
</protein>
<evidence type="ECO:0000313" key="3">
    <source>
        <dbReference type="EMBL" id="SFD42952.1"/>
    </source>
</evidence>
<keyword evidence="4" id="KW-1185">Reference proteome</keyword>
<feature type="domain" description="SEFIR" evidence="2">
    <location>
        <begin position="239"/>
        <end position="378"/>
    </location>
</feature>
<dbReference type="InterPro" id="IPR035897">
    <property type="entry name" value="Toll_tir_struct_dom_sf"/>
</dbReference>
<organism evidence="3 4">
    <name type="scientific">Streptomyces aidingensis</name>
    <dbReference type="NCBI Taxonomy" id="910347"/>
    <lineage>
        <taxon>Bacteria</taxon>
        <taxon>Bacillati</taxon>
        <taxon>Actinomycetota</taxon>
        <taxon>Actinomycetes</taxon>
        <taxon>Kitasatosporales</taxon>
        <taxon>Streptomycetaceae</taxon>
        <taxon>Streptomyces</taxon>
    </lineage>
</organism>
<dbReference type="PROSITE" id="PS51534">
    <property type="entry name" value="SEFIR"/>
    <property type="match status" value="1"/>
</dbReference>
<dbReference type="SUPFAM" id="SSF52200">
    <property type="entry name" value="Toll/Interleukin receptor TIR domain"/>
    <property type="match status" value="1"/>
</dbReference>
<proteinExistence type="predicted"/>
<dbReference type="Proteomes" id="UP000199207">
    <property type="component" value="Unassembled WGS sequence"/>
</dbReference>
<evidence type="ECO:0000313" key="4">
    <source>
        <dbReference type="Proteomes" id="UP000199207"/>
    </source>
</evidence>
<dbReference type="STRING" id="910347.SAMN05421773_11528"/>
<evidence type="ECO:0000259" key="2">
    <source>
        <dbReference type="PROSITE" id="PS51534"/>
    </source>
</evidence>
<gene>
    <name evidence="3" type="ORF">SAMN05421773_11528</name>
</gene>
<dbReference type="EMBL" id="FOLM01000015">
    <property type="protein sequence ID" value="SFD42952.1"/>
    <property type="molecule type" value="Genomic_DNA"/>
</dbReference>
<sequence length="413" mass="46283">MHSQNQKAVRVDLTFVGEGGRKMDPMPNGVAVGAVCLRNWQIDRIDAPVDMFEGRDAYFVKINYDLDFEPGSPRMPWFEVAFAFPSGEEQGQAIVVDALPRSGTFADVPKSYVLNRYLNFVLSEDGASTYALLPAAVEKIDAFGIGGNGVRWRHVAHEETGVRPGSYAAWTVLLTPAGQREQRVEFSVRYDLATGPDDAYRPTQSPAEFYLSLTAREKPSSFVKAPLSTTVEDRSGEYHPSVFICYAHDTPEHKDYVRRFGNLLVRNGVDVRMDQWDVNRRKGWAEWALAHINAVDFVIVLASPICRKAFDGDVDGLEHPGIRSEAKIIMEKLHTCRDEWTAKVLPVVLPHELVDNIPELLQPWTTDHYEVEQLTREGIDELLRAMTGVSRHAPPPLGQLPPSVFRPEGDSEP</sequence>
<dbReference type="RefSeq" id="WP_093840820.1">
    <property type="nucleotide sequence ID" value="NZ_FOLM01000015.1"/>
</dbReference>
<dbReference type="InterPro" id="IPR013568">
    <property type="entry name" value="SEFIR_dom"/>
</dbReference>
<dbReference type="OrthoDB" id="3365840at2"/>
<reference evidence="3 4" key="1">
    <citation type="submission" date="2016-10" db="EMBL/GenBank/DDBJ databases">
        <authorList>
            <person name="de Groot N.N."/>
        </authorList>
    </citation>
    <scope>NUCLEOTIDE SEQUENCE [LARGE SCALE GENOMIC DNA]</scope>
    <source>
        <strain evidence="3 4">CGMCC 4.5739</strain>
    </source>
</reference>
<dbReference type="Pfam" id="PF08357">
    <property type="entry name" value="SEFIR"/>
    <property type="match status" value="1"/>
</dbReference>
<evidence type="ECO:0000256" key="1">
    <source>
        <dbReference type="SAM" id="MobiDB-lite"/>
    </source>
</evidence>
<dbReference type="Gene3D" id="3.40.50.11530">
    <property type="match status" value="1"/>
</dbReference>
<name>A0A1I1S9C5_9ACTN</name>